<dbReference type="SUPFAM" id="SSF55831">
    <property type="entry name" value="Thymidylate synthase/dCMP hydroxymethylase"/>
    <property type="match status" value="1"/>
</dbReference>
<dbReference type="Gene3D" id="3.30.572.10">
    <property type="entry name" value="Thymidylate synthase/dCMP hydroxymethylase domain"/>
    <property type="match status" value="1"/>
</dbReference>
<name>A0AAF0PA21_9EURY</name>
<dbReference type="RefSeq" id="WP_211249118.1">
    <property type="nucleotide sequence ID" value="NZ_CP101873.1"/>
</dbReference>
<dbReference type="EMBL" id="CP101873">
    <property type="protein sequence ID" value="WMT07287.1"/>
    <property type="molecule type" value="Genomic_DNA"/>
</dbReference>
<dbReference type="Proteomes" id="UP001224926">
    <property type="component" value="Chromosome"/>
</dbReference>
<dbReference type="AlphaFoldDB" id="A0AAF0PA21"/>
<accession>A0AAF0PA21</accession>
<dbReference type="InterPro" id="IPR036926">
    <property type="entry name" value="Thymidate_synth/dCMP_Mease_sf"/>
</dbReference>
<gene>
    <name evidence="1" type="ORF">NP511_18090</name>
</gene>
<dbReference type="GeneID" id="84215893"/>
<organism evidence="1 2">
    <name type="scientific">Natrinema thermotolerans</name>
    <dbReference type="NCBI Taxonomy" id="121872"/>
    <lineage>
        <taxon>Archaea</taxon>
        <taxon>Methanobacteriati</taxon>
        <taxon>Methanobacteriota</taxon>
        <taxon>Stenosarchaea group</taxon>
        <taxon>Halobacteria</taxon>
        <taxon>Halobacteriales</taxon>
        <taxon>Natrialbaceae</taxon>
        <taxon>Natrinema</taxon>
    </lineage>
</organism>
<proteinExistence type="predicted"/>
<evidence type="ECO:0000313" key="2">
    <source>
        <dbReference type="Proteomes" id="UP001224926"/>
    </source>
</evidence>
<protein>
    <submittedName>
        <fullName evidence="1">Uncharacterized protein</fullName>
    </submittedName>
</protein>
<keyword evidence="2" id="KW-1185">Reference proteome</keyword>
<evidence type="ECO:0000313" key="1">
    <source>
        <dbReference type="EMBL" id="WMT07287.1"/>
    </source>
</evidence>
<reference evidence="1 2" key="1">
    <citation type="submission" date="2022-07" db="EMBL/GenBank/DDBJ databases">
        <title>Two temperate virus in Haloterrigena jeotgali A29.</title>
        <authorList>
            <person name="Deng X."/>
        </authorList>
    </citation>
    <scope>NUCLEOTIDE SEQUENCE [LARGE SCALE GENOMIC DNA]</scope>
    <source>
        <strain evidence="1 2">A29</strain>
    </source>
</reference>
<sequence>MEAECCVTANTLGTTHRRQLERYCSGLPQKSMVLTCYDPIHSLDTLEPSLDIRDWEDTLNLGWEYDAIADLDYGKESTLVDGPTGEDWITDRIIALHDGVYARRLEDPDQLEMITARLKEGMHGSSTNGLVAQVFQEKDLERACVPRPNSDGMACITQLQFHPVKDRLHLHQTLRSQYVDLKGYGNLVAAATLLARVCDETGYVPGSIIEHVNNATALSEPLATKIYRTMNDYAASHA</sequence>